<dbReference type="Proteomes" id="UP000193083">
    <property type="component" value="Unassembled WGS sequence"/>
</dbReference>
<dbReference type="Pfam" id="PF09084">
    <property type="entry name" value="NMT1"/>
    <property type="match status" value="1"/>
</dbReference>
<dbReference type="RefSeq" id="WP_085462900.1">
    <property type="nucleotide sequence ID" value="NZ_FXBL01000004.1"/>
</dbReference>
<dbReference type="PANTHER" id="PTHR31528">
    <property type="entry name" value="4-AMINO-5-HYDROXYMETHYL-2-METHYLPYRIMIDINE PHOSPHATE SYNTHASE THI11-RELATED"/>
    <property type="match status" value="1"/>
</dbReference>
<dbReference type="EMBL" id="FXBL01000004">
    <property type="protein sequence ID" value="SMH28174.1"/>
    <property type="molecule type" value="Genomic_DNA"/>
</dbReference>
<dbReference type="SUPFAM" id="SSF53850">
    <property type="entry name" value="Periplasmic binding protein-like II"/>
    <property type="match status" value="1"/>
</dbReference>
<dbReference type="AlphaFoldDB" id="A0A1X7MW59"/>
<name>A0A1X7MW59_9HYPH</name>
<gene>
    <name evidence="3" type="ORF">SAMN02982922_0734</name>
</gene>
<dbReference type="OrthoDB" id="5348911at2"/>
<dbReference type="InterPro" id="IPR027939">
    <property type="entry name" value="NMT1/THI5"/>
</dbReference>
<feature type="chain" id="PRO_5012372169" evidence="1">
    <location>
        <begin position="27"/>
        <end position="326"/>
    </location>
</feature>
<reference evidence="3 4" key="1">
    <citation type="submission" date="2017-04" db="EMBL/GenBank/DDBJ databases">
        <authorList>
            <person name="Afonso C.L."/>
            <person name="Miller P.J."/>
            <person name="Scott M.A."/>
            <person name="Spackman E."/>
            <person name="Goraichik I."/>
            <person name="Dimitrov K.M."/>
            <person name="Suarez D.L."/>
            <person name="Swayne D.E."/>
        </authorList>
    </citation>
    <scope>NUCLEOTIDE SEQUENCE [LARGE SCALE GENOMIC DNA]</scope>
    <source>
        <strain evidence="3 4">B5P</strain>
    </source>
</reference>
<evidence type="ECO:0000256" key="1">
    <source>
        <dbReference type="SAM" id="SignalP"/>
    </source>
</evidence>
<proteinExistence type="predicted"/>
<keyword evidence="1" id="KW-0732">Signal</keyword>
<feature type="domain" description="SsuA/THI5-like" evidence="2">
    <location>
        <begin position="45"/>
        <end position="255"/>
    </location>
</feature>
<dbReference type="PANTHER" id="PTHR31528:SF15">
    <property type="entry name" value="RIBOFLAVIN-BINDING PROTEIN RIBY"/>
    <property type="match status" value="1"/>
</dbReference>
<evidence type="ECO:0000313" key="3">
    <source>
        <dbReference type="EMBL" id="SMH28174.1"/>
    </source>
</evidence>
<organism evidence="3 4">
    <name type="scientific">Mesorhizobium australicum</name>
    <dbReference type="NCBI Taxonomy" id="536018"/>
    <lineage>
        <taxon>Bacteria</taxon>
        <taxon>Pseudomonadati</taxon>
        <taxon>Pseudomonadota</taxon>
        <taxon>Alphaproteobacteria</taxon>
        <taxon>Hyphomicrobiales</taxon>
        <taxon>Phyllobacteriaceae</taxon>
        <taxon>Mesorhizobium</taxon>
    </lineage>
</organism>
<dbReference type="GO" id="GO:0009228">
    <property type="term" value="P:thiamine biosynthetic process"/>
    <property type="evidence" value="ECO:0007669"/>
    <property type="project" value="InterPro"/>
</dbReference>
<sequence length="326" mass="33057">MTRKLLMSVAALAVAAGSILSTAARAADDVTLMLDWTPGGLAGAWYLGAKNGCFGDKGINLTVERGYGGGDTVTKIAAGVAPFGTADLSSIMLGKITAGAKVKAIMPIYSTSPVAVAVLADSGIGKIADLEGKTIAHAPGDSGIKILPIAFGKAGADFAKVKVETVEAATLSGLLIQGQVNAITTFVTTAMLINAAAQKAGKEVKTINFASELGVYSNSLLASEDTIAKNPALVARFKEAAICSFEAAKADPDGAVEAMNAVVGGLDMAVHTGIAKAALPLVFEDAKFKASGFGWNMDGVAATLDVAKQAQGVTTDLTPADFIYEK</sequence>
<evidence type="ECO:0000313" key="4">
    <source>
        <dbReference type="Proteomes" id="UP000193083"/>
    </source>
</evidence>
<evidence type="ECO:0000259" key="2">
    <source>
        <dbReference type="Pfam" id="PF09084"/>
    </source>
</evidence>
<protein>
    <submittedName>
        <fullName evidence="3">NitT/TauT family transport system substrate-binding protein</fullName>
    </submittedName>
</protein>
<dbReference type="Gene3D" id="3.40.190.10">
    <property type="entry name" value="Periplasmic binding protein-like II"/>
    <property type="match status" value="2"/>
</dbReference>
<feature type="signal peptide" evidence="1">
    <location>
        <begin position="1"/>
        <end position="26"/>
    </location>
</feature>
<dbReference type="InterPro" id="IPR015168">
    <property type="entry name" value="SsuA/THI5"/>
</dbReference>
<keyword evidence="4" id="KW-1185">Reference proteome</keyword>
<accession>A0A1X7MW59</accession>